<dbReference type="Pfam" id="PF00664">
    <property type="entry name" value="ABC_membrane"/>
    <property type="match status" value="2"/>
</dbReference>
<feature type="transmembrane region" description="Helical" evidence="8">
    <location>
        <begin position="735"/>
        <end position="759"/>
    </location>
</feature>
<dbReference type="InterPro" id="IPR017871">
    <property type="entry name" value="ABC_transporter-like_CS"/>
</dbReference>
<dbReference type="InterPro" id="IPR036640">
    <property type="entry name" value="ABC1_TM_sf"/>
</dbReference>
<dbReference type="InterPro" id="IPR039421">
    <property type="entry name" value="Type_1_exporter"/>
</dbReference>
<feature type="transmembrane region" description="Helical" evidence="8">
    <location>
        <begin position="917"/>
        <end position="940"/>
    </location>
</feature>
<dbReference type="InterPro" id="IPR003593">
    <property type="entry name" value="AAA+_ATPase"/>
</dbReference>
<feature type="transmembrane region" description="Helical" evidence="8">
    <location>
        <begin position="162"/>
        <end position="181"/>
    </location>
</feature>
<feature type="transmembrane region" description="Helical" evidence="8">
    <location>
        <begin position="805"/>
        <end position="830"/>
    </location>
</feature>
<feature type="domain" description="ABC transmembrane type-1" evidence="10">
    <location>
        <begin position="26"/>
        <end position="306"/>
    </location>
</feature>
<dbReference type="PANTHER" id="PTHR43394:SF1">
    <property type="entry name" value="ATP-BINDING CASSETTE SUB-FAMILY B MEMBER 10, MITOCHONDRIAL"/>
    <property type="match status" value="1"/>
</dbReference>
<evidence type="ECO:0000313" key="11">
    <source>
        <dbReference type="EMBL" id="MFC7447139.1"/>
    </source>
</evidence>
<dbReference type="EMBL" id="JBHTCS010000008">
    <property type="protein sequence ID" value="MFC7447139.1"/>
    <property type="molecule type" value="Genomic_DNA"/>
</dbReference>
<evidence type="ECO:0000256" key="1">
    <source>
        <dbReference type="ARBA" id="ARBA00004651"/>
    </source>
</evidence>
<feature type="compositionally biased region" description="Gly residues" evidence="7">
    <location>
        <begin position="625"/>
        <end position="641"/>
    </location>
</feature>
<evidence type="ECO:0000259" key="10">
    <source>
        <dbReference type="PROSITE" id="PS50929"/>
    </source>
</evidence>
<feature type="domain" description="ABC transporter" evidence="9">
    <location>
        <begin position="340"/>
        <end position="577"/>
    </location>
</feature>
<feature type="transmembrane region" description="Helical" evidence="8">
    <location>
        <begin position="946"/>
        <end position="966"/>
    </location>
</feature>
<dbReference type="RefSeq" id="WP_378401986.1">
    <property type="nucleotide sequence ID" value="NZ_JBHTCS010000008.1"/>
</dbReference>
<evidence type="ECO:0000259" key="9">
    <source>
        <dbReference type="PROSITE" id="PS50893"/>
    </source>
</evidence>
<evidence type="ECO:0000256" key="5">
    <source>
        <dbReference type="ARBA" id="ARBA00022989"/>
    </source>
</evidence>
<evidence type="ECO:0000313" key="12">
    <source>
        <dbReference type="Proteomes" id="UP001596484"/>
    </source>
</evidence>
<feature type="transmembrane region" description="Helical" evidence="8">
    <location>
        <begin position="134"/>
        <end position="156"/>
    </location>
</feature>
<dbReference type="PROSITE" id="PS00211">
    <property type="entry name" value="ABC_TRANSPORTER_1"/>
    <property type="match status" value="1"/>
</dbReference>
<dbReference type="CDD" id="cd18543">
    <property type="entry name" value="ABC_6TM_Rv0194_D1_like"/>
    <property type="match status" value="1"/>
</dbReference>
<dbReference type="Gene3D" id="1.20.1560.10">
    <property type="entry name" value="ABC transporter type 1, transmembrane domain"/>
    <property type="match status" value="2"/>
</dbReference>
<dbReference type="GO" id="GO:0005524">
    <property type="term" value="F:ATP binding"/>
    <property type="evidence" value="ECO:0007669"/>
    <property type="project" value="UniProtKB-KW"/>
</dbReference>
<accession>A0ABW2RUD9</accession>
<dbReference type="Gene3D" id="3.40.50.300">
    <property type="entry name" value="P-loop containing nucleotide triphosphate hydrolases"/>
    <property type="match status" value="2"/>
</dbReference>
<evidence type="ECO:0000256" key="3">
    <source>
        <dbReference type="ARBA" id="ARBA00022741"/>
    </source>
</evidence>
<comment type="subcellular location">
    <subcellularLocation>
        <location evidence="1">Cell membrane</location>
        <topology evidence="1">Multi-pass membrane protein</topology>
    </subcellularLocation>
</comment>
<feature type="domain" description="ABC transmembrane type-1" evidence="10">
    <location>
        <begin position="699"/>
        <end position="981"/>
    </location>
</feature>
<evidence type="ECO:0000256" key="8">
    <source>
        <dbReference type="SAM" id="Phobius"/>
    </source>
</evidence>
<feature type="transmembrane region" description="Helical" evidence="8">
    <location>
        <begin position="247"/>
        <end position="271"/>
    </location>
</feature>
<organism evidence="11 12">
    <name type="scientific">Rhodococcus daqingensis</name>
    <dbReference type="NCBI Taxonomy" id="2479363"/>
    <lineage>
        <taxon>Bacteria</taxon>
        <taxon>Bacillati</taxon>
        <taxon>Actinomycetota</taxon>
        <taxon>Actinomycetes</taxon>
        <taxon>Mycobacteriales</taxon>
        <taxon>Nocardiaceae</taxon>
        <taxon>Rhodococcus</taxon>
    </lineage>
</organism>
<feature type="region of interest" description="Disordered" evidence="7">
    <location>
        <begin position="577"/>
        <end position="599"/>
    </location>
</feature>
<evidence type="ECO:0000256" key="2">
    <source>
        <dbReference type="ARBA" id="ARBA00022692"/>
    </source>
</evidence>
<keyword evidence="5 8" id="KW-1133">Transmembrane helix</keyword>
<dbReference type="InterPro" id="IPR011527">
    <property type="entry name" value="ABC1_TM_dom"/>
</dbReference>
<dbReference type="SMART" id="SM00382">
    <property type="entry name" value="AAA"/>
    <property type="match status" value="2"/>
</dbReference>
<dbReference type="SUPFAM" id="SSF90123">
    <property type="entry name" value="ABC transporter transmembrane region"/>
    <property type="match status" value="2"/>
</dbReference>
<keyword evidence="3" id="KW-0547">Nucleotide-binding</keyword>
<dbReference type="PANTHER" id="PTHR43394">
    <property type="entry name" value="ATP-DEPENDENT PERMEASE MDL1, MITOCHONDRIAL"/>
    <property type="match status" value="1"/>
</dbReference>
<dbReference type="Pfam" id="PF00005">
    <property type="entry name" value="ABC_tran"/>
    <property type="match status" value="2"/>
</dbReference>
<dbReference type="InterPro" id="IPR027417">
    <property type="entry name" value="P-loop_NTPase"/>
</dbReference>
<keyword evidence="12" id="KW-1185">Reference proteome</keyword>
<sequence>MANSENERGWIRRLAAECWAHRTVVLGALTVTVIAAIIDISFPLLTRIAIDDATSGATEMIATVAATIAALAVVRFGCQFGRRMLAGRLSIDVQHDLRLGLLGSLQRLDGAGQDQIRTGQVVSRSITDLQLVQGLLAMVPLSAGALIQFLLTVVVMAYLSPLLTVVALLVVPAVSLVVWRIRPTLFAATWSAQQRAADLAQHVEETVTGVRVVKGFGQEARAVQRLEDLGRDLYAERMRAARINSRFTPTMAALPQLGLVGVIALGGALALGGSISVGTFLAFATYVATMSNVTRLLSSVVIMAQLSRAAVERVYEVIDTEPAVADPAHPVPLPSGPIGVRLRGVTFGFEPGRDVLRDLDLDLAPGETVAVVGRAGAGKTALSLLLPRFYAPAAGSVGLTVEGQVFDVADLRGDQLREAVGLVFDEPFLFSDTISANIALGRSDASAEEIAMAAKMAQADEFIEALPDGYDTVVGERGLTLSGGQRQRVALARALLVAPQLLILDDATSAVDAATEAAIFDTLRSQRDRTTLILAHRRSTLTLADRVAVLDDGRIIDSGTIAELDARCPLFRALLADPDPEGAHSDPTPVPTGPEPTDAQLWPETVPLAELDAVVADNGAPPAGHGHGGAPGRGGGGGGGGGPMAGALGDVAATPELRAAVRALPPAVEDPRMDEVSLREPDRDFRLSSLLRPVRWILAAVIACLALDSLAGVVFPSIVKFAIDQGVVPDQPSALWWATLAGVTLVAANWAVVAVMTVITARAGEKVLYGLRVRSYAHLQRLGLDYYERELSGRIMTRMTTDVDALSTFLQTGLSTAVVSVLTVVGISVALLLTDVVLALVALAVVPPLIVATLVFRRVSSVAYSVSRERISLVNADFQENIAGLRAAQAYRREDFAAERFAERADSYRRSRMRSQLAISIFFPFITLLSDLALAAVVLVGAREVAGGDATAGTLVAFVLYLGLLFGPIQQLSQVFDGYQQARVGLSRIGDLLRTSSSLEEAGSIETATQSDIVPIEGHLRGDVAFAGVSFRYSGAERDALSGVDLRIESGRTVALVGKTGAGKSTVVKLLARFYDPTEGSVRVDDVDLRSYPLHRYRGRLGVVPQEAHLFSGDVASNIAYGRPDATRDEIVAAARAVGALHTIAGFRGGMFQPIGERGQGLSAGQRQLIALARAELVDPDLLLLDEATATLDPATERTVLEAGRLLTRRRTAVIVAHRLATAAQADLVVVIDDGRIVECGRHGELRRAGGHYERLWDAAQSQAGNNSRGLTVIDSSEPGGLK</sequence>
<comment type="caution">
    <text evidence="11">The sequence shown here is derived from an EMBL/GenBank/DDBJ whole genome shotgun (WGS) entry which is preliminary data.</text>
</comment>
<dbReference type="CDD" id="cd18546">
    <property type="entry name" value="ABC_6TM_Rv0194_D2_like"/>
    <property type="match status" value="1"/>
</dbReference>
<dbReference type="InterPro" id="IPR003439">
    <property type="entry name" value="ABC_transporter-like_ATP-bd"/>
</dbReference>
<gene>
    <name evidence="11" type="ORF">ACFQS9_04455</name>
</gene>
<feature type="transmembrane region" description="Helical" evidence="8">
    <location>
        <begin position="836"/>
        <end position="856"/>
    </location>
</feature>
<keyword evidence="2 8" id="KW-0812">Transmembrane</keyword>
<feature type="transmembrane region" description="Helical" evidence="8">
    <location>
        <begin position="60"/>
        <end position="78"/>
    </location>
</feature>
<feature type="transmembrane region" description="Helical" evidence="8">
    <location>
        <begin position="20"/>
        <end position="40"/>
    </location>
</feature>
<feature type="domain" description="ABC transporter" evidence="9">
    <location>
        <begin position="1024"/>
        <end position="1259"/>
    </location>
</feature>
<evidence type="ECO:0000256" key="7">
    <source>
        <dbReference type="SAM" id="MobiDB-lite"/>
    </source>
</evidence>
<feature type="region of interest" description="Disordered" evidence="7">
    <location>
        <begin position="618"/>
        <end position="641"/>
    </location>
</feature>
<keyword evidence="6 8" id="KW-0472">Membrane</keyword>
<evidence type="ECO:0000256" key="4">
    <source>
        <dbReference type="ARBA" id="ARBA00022840"/>
    </source>
</evidence>
<proteinExistence type="predicted"/>
<name>A0ABW2RUD9_9NOCA</name>
<feature type="transmembrane region" description="Helical" evidence="8">
    <location>
        <begin position="696"/>
        <end position="723"/>
    </location>
</feature>
<dbReference type="Proteomes" id="UP001596484">
    <property type="component" value="Unassembled WGS sequence"/>
</dbReference>
<feature type="transmembrane region" description="Helical" evidence="8">
    <location>
        <begin position="277"/>
        <end position="298"/>
    </location>
</feature>
<dbReference type="PROSITE" id="PS50929">
    <property type="entry name" value="ABC_TM1F"/>
    <property type="match status" value="2"/>
</dbReference>
<protein>
    <submittedName>
        <fullName evidence="11">ABC transporter ATP-binding protein</fullName>
    </submittedName>
</protein>
<evidence type="ECO:0000256" key="6">
    <source>
        <dbReference type="ARBA" id="ARBA00023136"/>
    </source>
</evidence>
<keyword evidence="4 11" id="KW-0067">ATP-binding</keyword>
<dbReference type="PROSITE" id="PS50893">
    <property type="entry name" value="ABC_TRANSPORTER_2"/>
    <property type="match status" value="2"/>
</dbReference>
<reference evidence="12" key="1">
    <citation type="journal article" date="2019" name="Int. J. Syst. Evol. Microbiol.">
        <title>The Global Catalogue of Microorganisms (GCM) 10K type strain sequencing project: providing services to taxonomists for standard genome sequencing and annotation.</title>
        <authorList>
            <consortium name="The Broad Institute Genomics Platform"/>
            <consortium name="The Broad Institute Genome Sequencing Center for Infectious Disease"/>
            <person name="Wu L."/>
            <person name="Ma J."/>
        </authorList>
    </citation>
    <scope>NUCLEOTIDE SEQUENCE [LARGE SCALE GENOMIC DNA]</scope>
    <source>
        <strain evidence="12">ICMP 19430</strain>
    </source>
</reference>
<dbReference type="SUPFAM" id="SSF52540">
    <property type="entry name" value="P-loop containing nucleoside triphosphate hydrolases"/>
    <property type="match status" value="2"/>
</dbReference>